<evidence type="ECO:0000256" key="3">
    <source>
        <dbReference type="ARBA" id="ARBA00022519"/>
    </source>
</evidence>
<keyword evidence="5 10" id="KW-0812">Transmembrane</keyword>
<evidence type="ECO:0000256" key="5">
    <source>
        <dbReference type="ARBA" id="ARBA00022692"/>
    </source>
</evidence>
<name>A0A1Y0IR29_9BACL</name>
<organism evidence="12 13">
    <name type="scientific">Tumebacillus avium</name>
    <dbReference type="NCBI Taxonomy" id="1903704"/>
    <lineage>
        <taxon>Bacteria</taxon>
        <taxon>Bacillati</taxon>
        <taxon>Bacillota</taxon>
        <taxon>Bacilli</taxon>
        <taxon>Bacillales</taxon>
        <taxon>Alicyclobacillaceae</taxon>
        <taxon>Tumebacillus</taxon>
    </lineage>
</organism>
<dbReference type="Gene3D" id="3.10.20.310">
    <property type="entry name" value="membrane protein fhac"/>
    <property type="match status" value="1"/>
</dbReference>
<dbReference type="EMBL" id="CP021434">
    <property type="protein sequence ID" value="ARU62296.1"/>
    <property type="molecule type" value="Genomic_DNA"/>
</dbReference>
<keyword evidence="4" id="KW-0132">Cell division</keyword>
<keyword evidence="6 10" id="KW-1133">Transmembrane helix</keyword>
<comment type="subcellular location">
    <subcellularLocation>
        <location evidence="1">Membrane</location>
    </subcellularLocation>
</comment>
<evidence type="ECO:0000256" key="1">
    <source>
        <dbReference type="ARBA" id="ARBA00004370"/>
    </source>
</evidence>
<evidence type="ECO:0000256" key="7">
    <source>
        <dbReference type="ARBA" id="ARBA00023136"/>
    </source>
</evidence>
<dbReference type="InterPro" id="IPR005548">
    <property type="entry name" value="Cell_div_FtsQ/DivIB_C"/>
</dbReference>
<feature type="transmembrane region" description="Helical" evidence="10">
    <location>
        <begin position="60"/>
        <end position="77"/>
    </location>
</feature>
<evidence type="ECO:0000259" key="11">
    <source>
        <dbReference type="PROSITE" id="PS51779"/>
    </source>
</evidence>
<evidence type="ECO:0000256" key="9">
    <source>
        <dbReference type="SAM" id="MobiDB-lite"/>
    </source>
</evidence>
<dbReference type="InterPro" id="IPR013685">
    <property type="entry name" value="POTRA_FtsQ_type"/>
</dbReference>
<dbReference type="Proteomes" id="UP000195437">
    <property type="component" value="Chromosome"/>
</dbReference>
<reference evidence="13" key="1">
    <citation type="submission" date="2017-05" db="EMBL/GenBank/DDBJ databases">
        <authorList>
            <person name="Sung H."/>
        </authorList>
    </citation>
    <scope>NUCLEOTIDE SEQUENCE [LARGE SCALE GENOMIC DNA]</scope>
    <source>
        <strain evidence="13">AR23208</strain>
    </source>
</reference>
<dbReference type="OrthoDB" id="1819027at2"/>
<keyword evidence="2" id="KW-1003">Cell membrane</keyword>
<feature type="domain" description="POTRA" evidence="11">
    <location>
        <begin position="82"/>
        <end position="151"/>
    </location>
</feature>
<evidence type="ECO:0000256" key="8">
    <source>
        <dbReference type="ARBA" id="ARBA00023306"/>
    </source>
</evidence>
<keyword evidence="13" id="KW-1185">Reference proteome</keyword>
<evidence type="ECO:0000256" key="2">
    <source>
        <dbReference type="ARBA" id="ARBA00022475"/>
    </source>
</evidence>
<evidence type="ECO:0000313" key="12">
    <source>
        <dbReference type="EMBL" id="ARU62296.1"/>
    </source>
</evidence>
<dbReference type="InterPro" id="IPR034746">
    <property type="entry name" value="POTRA"/>
</dbReference>
<dbReference type="Pfam" id="PF03799">
    <property type="entry name" value="FtsQ_DivIB_C"/>
    <property type="match status" value="1"/>
</dbReference>
<keyword evidence="8" id="KW-0131">Cell cycle</keyword>
<accession>A0A1Y0IR29</accession>
<evidence type="ECO:0000256" key="10">
    <source>
        <dbReference type="SAM" id="Phobius"/>
    </source>
</evidence>
<dbReference type="InterPro" id="IPR026579">
    <property type="entry name" value="FtsQ"/>
</dbReference>
<dbReference type="GO" id="GO:0016020">
    <property type="term" value="C:membrane"/>
    <property type="evidence" value="ECO:0007669"/>
    <property type="project" value="UniProtKB-SubCell"/>
</dbReference>
<evidence type="ECO:0000256" key="6">
    <source>
        <dbReference type="ARBA" id="ARBA00022989"/>
    </source>
</evidence>
<keyword evidence="3" id="KW-0997">Cell inner membrane</keyword>
<evidence type="ECO:0000313" key="13">
    <source>
        <dbReference type="Proteomes" id="UP000195437"/>
    </source>
</evidence>
<sequence length="294" mass="32891">MKQYGRHISRICRFSVGTEVKQIIKGAGLDMPKTPPPTVLESYAEQHQSPKGKRRPNRKALLFVVVFFGGLLVAGFLQSPLSEVSSLEVKGNHQLRYEEILRTAEVEKGMSLLSVDKGDVQDKLISAFPLVQSVDVQVSWKGEVVIAVVEKKVAGLMVRDAMLYRILQDGTVLTGTKKLEAEQMPVISQDSPGKLTPGQKVSSRDVLELVKQIPEVDRAVLDQISEVRVTAEGPWRIFMRDKFEVRIPPRQFADKMKAYLAYRGALPADTKPGIINMLEANYMENFKPEEQKGD</sequence>
<dbReference type="PANTHER" id="PTHR35851">
    <property type="entry name" value="CELL DIVISION PROTEIN FTSQ"/>
    <property type="match status" value="1"/>
</dbReference>
<feature type="region of interest" description="Disordered" evidence="9">
    <location>
        <begin position="31"/>
        <end position="54"/>
    </location>
</feature>
<dbReference type="PROSITE" id="PS51779">
    <property type="entry name" value="POTRA"/>
    <property type="match status" value="1"/>
</dbReference>
<keyword evidence="7 10" id="KW-0472">Membrane</keyword>
<proteinExistence type="predicted"/>
<dbReference type="PANTHER" id="PTHR35851:SF1">
    <property type="entry name" value="CELL DIVISION PROTEIN FTSQ"/>
    <property type="match status" value="1"/>
</dbReference>
<gene>
    <name evidence="12" type="ORF">CBW65_15705</name>
</gene>
<evidence type="ECO:0000256" key="4">
    <source>
        <dbReference type="ARBA" id="ARBA00022618"/>
    </source>
</evidence>
<dbReference type="GO" id="GO:0090529">
    <property type="term" value="P:cell septum assembly"/>
    <property type="evidence" value="ECO:0007669"/>
    <property type="project" value="InterPro"/>
</dbReference>
<dbReference type="AlphaFoldDB" id="A0A1Y0IR29"/>
<protein>
    <recommendedName>
        <fullName evidence="11">POTRA domain-containing protein</fullName>
    </recommendedName>
</protein>
<dbReference type="Gene3D" id="3.40.50.10960">
    <property type="match status" value="1"/>
</dbReference>
<dbReference type="Pfam" id="PF08478">
    <property type="entry name" value="POTRA_1"/>
    <property type="match status" value="1"/>
</dbReference>
<dbReference type="KEGG" id="tum:CBW65_15705"/>